<sequence>MLLTIFLHNEFTVDTQANVDYVNINYDLKDLLDAIELISMKIKYEPTYIKSKFYSALKRYKSAHKTSRLFRRIIVINDSVYISASDFYHIITTDFYVCCHPVKVFLCIISVLSVINIFVICTTLCTLLNEGRKNHDTSFIKNCGNKRNTGQKW</sequence>
<reference evidence="2 3" key="1">
    <citation type="journal article" date="2024" name="Ann. Entomol. Soc. Am.">
        <title>Genomic analyses of the southern and eastern yellowjacket wasps (Hymenoptera: Vespidae) reveal evolutionary signatures of social life.</title>
        <authorList>
            <person name="Catto M.A."/>
            <person name="Caine P.B."/>
            <person name="Orr S.E."/>
            <person name="Hunt B.G."/>
            <person name="Goodisman M.A.D."/>
        </authorList>
    </citation>
    <scope>NUCLEOTIDE SEQUENCE [LARGE SCALE GENOMIC DNA]</scope>
    <source>
        <strain evidence="2">232</strain>
        <tissue evidence="2">Head and thorax</tissue>
    </source>
</reference>
<keyword evidence="1" id="KW-0472">Membrane</keyword>
<feature type="transmembrane region" description="Helical" evidence="1">
    <location>
        <begin position="103"/>
        <end position="128"/>
    </location>
</feature>
<evidence type="ECO:0000313" key="2">
    <source>
        <dbReference type="EMBL" id="KAL2737228.1"/>
    </source>
</evidence>
<organism evidence="2 3">
    <name type="scientific">Vespula maculifrons</name>
    <name type="common">Eastern yellow jacket</name>
    <name type="synonym">Wasp</name>
    <dbReference type="NCBI Taxonomy" id="7453"/>
    <lineage>
        <taxon>Eukaryota</taxon>
        <taxon>Metazoa</taxon>
        <taxon>Ecdysozoa</taxon>
        <taxon>Arthropoda</taxon>
        <taxon>Hexapoda</taxon>
        <taxon>Insecta</taxon>
        <taxon>Pterygota</taxon>
        <taxon>Neoptera</taxon>
        <taxon>Endopterygota</taxon>
        <taxon>Hymenoptera</taxon>
        <taxon>Apocrita</taxon>
        <taxon>Aculeata</taxon>
        <taxon>Vespoidea</taxon>
        <taxon>Vespidae</taxon>
        <taxon>Vespinae</taxon>
        <taxon>Vespula</taxon>
    </lineage>
</organism>
<comment type="caution">
    <text evidence="2">The sequence shown here is derived from an EMBL/GenBank/DDBJ whole genome shotgun (WGS) entry which is preliminary data.</text>
</comment>
<dbReference type="Proteomes" id="UP001607303">
    <property type="component" value="Unassembled WGS sequence"/>
</dbReference>
<keyword evidence="1" id="KW-0812">Transmembrane</keyword>
<gene>
    <name evidence="2" type="ORF">V1477_012184</name>
</gene>
<proteinExistence type="predicted"/>
<evidence type="ECO:0000313" key="3">
    <source>
        <dbReference type="Proteomes" id="UP001607303"/>
    </source>
</evidence>
<accession>A0ABD2BWS7</accession>
<dbReference type="AlphaFoldDB" id="A0ABD2BWS7"/>
<keyword evidence="3" id="KW-1185">Reference proteome</keyword>
<keyword evidence="1" id="KW-1133">Transmembrane helix</keyword>
<evidence type="ECO:0000256" key="1">
    <source>
        <dbReference type="SAM" id="Phobius"/>
    </source>
</evidence>
<name>A0ABD2BWS7_VESMC</name>
<dbReference type="EMBL" id="JAYRBN010000065">
    <property type="protein sequence ID" value="KAL2737228.1"/>
    <property type="molecule type" value="Genomic_DNA"/>
</dbReference>
<feature type="transmembrane region" description="Helical" evidence="1">
    <location>
        <begin position="69"/>
        <end position="91"/>
    </location>
</feature>
<protein>
    <submittedName>
        <fullName evidence="2">Uncharacterized protein</fullName>
    </submittedName>
</protein>